<dbReference type="InParanoid" id="A0A0C2WBU1"/>
<dbReference type="STRING" id="946122.A0A0C2WBU1"/>
<dbReference type="EMBL" id="KN818329">
    <property type="protein sequence ID" value="KIL58787.1"/>
    <property type="molecule type" value="Genomic_DNA"/>
</dbReference>
<reference evidence="2 3" key="1">
    <citation type="submission" date="2014-04" db="EMBL/GenBank/DDBJ databases">
        <title>Evolutionary Origins and Diversification of the Mycorrhizal Mutualists.</title>
        <authorList>
            <consortium name="DOE Joint Genome Institute"/>
            <consortium name="Mycorrhizal Genomics Consortium"/>
            <person name="Kohler A."/>
            <person name="Kuo A."/>
            <person name="Nagy L.G."/>
            <person name="Floudas D."/>
            <person name="Copeland A."/>
            <person name="Barry K.W."/>
            <person name="Cichocki N."/>
            <person name="Veneault-Fourrey C."/>
            <person name="LaButti K."/>
            <person name="Lindquist E.A."/>
            <person name="Lipzen A."/>
            <person name="Lundell T."/>
            <person name="Morin E."/>
            <person name="Murat C."/>
            <person name="Riley R."/>
            <person name="Ohm R."/>
            <person name="Sun H."/>
            <person name="Tunlid A."/>
            <person name="Henrissat B."/>
            <person name="Grigoriev I.V."/>
            <person name="Hibbett D.S."/>
            <person name="Martin F."/>
        </authorList>
    </citation>
    <scope>NUCLEOTIDE SEQUENCE [LARGE SCALE GENOMIC DNA]</scope>
    <source>
        <strain evidence="2 3">Koide BX008</strain>
    </source>
</reference>
<dbReference type="GO" id="GO:0008654">
    <property type="term" value="P:phospholipid biosynthetic process"/>
    <property type="evidence" value="ECO:0007669"/>
    <property type="project" value="TreeGrafter"/>
</dbReference>
<dbReference type="GO" id="GO:0005634">
    <property type="term" value="C:nucleus"/>
    <property type="evidence" value="ECO:0007669"/>
    <property type="project" value="TreeGrafter"/>
</dbReference>
<feature type="compositionally biased region" description="Polar residues" evidence="1">
    <location>
        <begin position="158"/>
        <end position="183"/>
    </location>
</feature>
<protein>
    <recommendedName>
        <fullName evidence="4">Opi1-domain-containing protein</fullName>
    </recommendedName>
</protein>
<evidence type="ECO:0000313" key="2">
    <source>
        <dbReference type="EMBL" id="KIL58787.1"/>
    </source>
</evidence>
<feature type="compositionally biased region" description="Low complexity" evidence="1">
    <location>
        <begin position="332"/>
        <end position="341"/>
    </location>
</feature>
<feature type="compositionally biased region" description="Basic and acidic residues" evidence="1">
    <location>
        <begin position="142"/>
        <end position="151"/>
    </location>
</feature>
<dbReference type="Proteomes" id="UP000054549">
    <property type="component" value="Unassembled WGS sequence"/>
</dbReference>
<organism evidence="2 3">
    <name type="scientific">Amanita muscaria (strain Koide BX008)</name>
    <dbReference type="NCBI Taxonomy" id="946122"/>
    <lineage>
        <taxon>Eukaryota</taxon>
        <taxon>Fungi</taxon>
        <taxon>Dikarya</taxon>
        <taxon>Basidiomycota</taxon>
        <taxon>Agaricomycotina</taxon>
        <taxon>Agaricomycetes</taxon>
        <taxon>Agaricomycetidae</taxon>
        <taxon>Agaricales</taxon>
        <taxon>Pluteineae</taxon>
        <taxon>Amanitaceae</taxon>
        <taxon>Amanita</taxon>
    </lineage>
</organism>
<feature type="region of interest" description="Disordered" evidence="1">
    <location>
        <begin position="116"/>
        <end position="183"/>
    </location>
</feature>
<feature type="compositionally biased region" description="Low complexity" evidence="1">
    <location>
        <begin position="8"/>
        <end position="24"/>
    </location>
</feature>
<feature type="compositionally biased region" description="Low complexity" evidence="1">
    <location>
        <begin position="116"/>
        <end position="129"/>
    </location>
</feature>
<dbReference type="GO" id="GO:0006357">
    <property type="term" value="P:regulation of transcription by RNA polymerase II"/>
    <property type="evidence" value="ECO:0007669"/>
    <property type="project" value="TreeGrafter"/>
</dbReference>
<accession>A0A0C2WBU1</accession>
<dbReference type="Pfam" id="PF08618">
    <property type="entry name" value="Opi1"/>
    <property type="match status" value="2"/>
</dbReference>
<dbReference type="OrthoDB" id="2441642at2759"/>
<gene>
    <name evidence="2" type="ORF">M378DRAFT_170151</name>
</gene>
<dbReference type="AlphaFoldDB" id="A0A0C2WBU1"/>
<dbReference type="HOGENOM" id="CLU_021914_1_0_1"/>
<sequence length="543" mass="58251">MPPTTLHPVPSTIVPSSSSSSSSSPPSPPPSDSASTSSHSLVTRVSHLPLVNSVLRTYEQGKASSRVVKYGAEMMESSVRSISRPVIDRLPVNVNQLDEFACRQLDRLDRYRRCSIASPPAERPSSSPPKLRTTKTLDGSLEEEKPPDWHHHSVPPDSRSSTPTQVEPDENSSNADVSHQAQTQVVAAQRSRWQAVLLEAGGLGAALSDENMRRLKYCLHCLQYATAQIDAQILILRDFITSFHPAATSSRHPSESSRRPPVSHAHMRTLTDVRRDLVHTIRQVVDVVSKYAGGALPEPARTRVRGFILKLPQRWASRAGVSVTAEIGSACGEEGGTAAASGSGGAVRRTNRRAQYRERGPNSDSRTSSRAPSPSSPRVQPVSAGAAVVAAQRILTLATESLDMMRGVTGVMKDSLDRADAWVNRLRTVGIQRDAIPEEDERFDLPPPHALGSDEEEFYSFRSGLPSPAMSAGSSTAYSSTYNVAVAGLTPVGEGSAPSTPGIGGFTGSPSVLPIVPLGRMSLRGKEKVGCDYGCEEMDVDGE</sequence>
<dbReference type="PANTHER" id="PTHR38406:SF1">
    <property type="entry name" value="TRANSCRIPTIONAL REPRESSOR OPI1"/>
    <property type="match status" value="1"/>
</dbReference>
<evidence type="ECO:0000313" key="3">
    <source>
        <dbReference type="Proteomes" id="UP000054549"/>
    </source>
</evidence>
<feature type="region of interest" description="Disordered" evidence="1">
    <location>
        <begin position="332"/>
        <end position="382"/>
    </location>
</feature>
<keyword evidence="3" id="KW-1185">Reference proteome</keyword>
<feature type="region of interest" description="Disordered" evidence="1">
    <location>
        <begin position="1"/>
        <end position="41"/>
    </location>
</feature>
<dbReference type="GO" id="GO:0030968">
    <property type="term" value="P:endoplasmic reticulum unfolded protein response"/>
    <property type="evidence" value="ECO:0007669"/>
    <property type="project" value="TreeGrafter"/>
</dbReference>
<evidence type="ECO:0008006" key="4">
    <source>
        <dbReference type="Google" id="ProtNLM"/>
    </source>
</evidence>
<feature type="compositionally biased region" description="Low complexity" evidence="1">
    <location>
        <begin position="363"/>
        <end position="378"/>
    </location>
</feature>
<name>A0A0C2WBU1_AMAMK</name>
<dbReference type="PANTHER" id="PTHR38406">
    <property type="entry name" value="TRANSCRIPTIONAL REPRESSOR OPI1"/>
    <property type="match status" value="1"/>
</dbReference>
<dbReference type="InterPro" id="IPR013927">
    <property type="entry name" value="TF_Opi1_Ccg-8"/>
</dbReference>
<evidence type="ECO:0000256" key="1">
    <source>
        <dbReference type="SAM" id="MobiDB-lite"/>
    </source>
</evidence>
<dbReference type="GO" id="GO:0005783">
    <property type="term" value="C:endoplasmic reticulum"/>
    <property type="evidence" value="ECO:0007669"/>
    <property type="project" value="TreeGrafter"/>
</dbReference>
<dbReference type="GO" id="GO:0003714">
    <property type="term" value="F:transcription corepressor activity"/>
    <property type="evidence" value="ECO:0007669"/>
    <property type="project" value="InterPro"/>
</dbReference>
<proteinExistence type="predicted"/>